<sequence length="259" mass="28731">MKKPGSMKGDVYQTAVMLSDNRDSPILTDGHSDADRAEEDPSPGGGHHAGLDPARRHRTAFTREQLARLEQEYCKESYVSRPRRCELASALGLPETTIKVWFQNRRMKDKRQRHTLSWPHPLDPSLYAYMMTQAAASLPYSSVLPHVPLHLYSHLGLSAPVAPGPFTGPLRLSHSPYPRPDLLAGFHHPSLYPVVPPSLHHHPSSCPCLLCSRSSLNQRGMESTRGQAPQGDSLLHLAPSIVKPKALSLDRKAEMPLSR</sequence>
<accession>A0A444UHY2</accession>
<name>A0A444UHY2_ACIRT</name>
<gene>
    <name evidence="11" type="ORF">EOD39_4548</name>
</gene>
<comment type="similarity">
    <text evidence="6">Belongs to the even-skipped homeobox family.</text>
</comment>
<dbReference type="InterPro" id="IPR017970">
    <property type="entry name" value="Homeobox_CS"/>
</dbReference>
<dbReference type="Proteomes" id="UP000289886">
    <property type="component" value="Unassembled WGS sequence"/>
</dbReference>
<feature type="region of interest" description="Disordered" evidence="9">
    <location>
        <begin position="1"/>
        <end position="56"/>
    </location>
</feature>
<dbReference type="InterPro" id="IPR000047">
    <property type="entry name" value="HTH_motif"/>
</dbReference>
<evidence type="ECO:0000256" key="7">
    <source>
        <dbReference type="PROSITE-ProRule" id="PRU00108"/>
    </source>
</evidence>
<evidence type="ECO:0000256" key="9">
    <source>
        <dbReference type="SAM" id="MobiDB-lite"/>
    </source>
</evidence>
<evidence type="ECO:0000313" key="11">
    <source>
        <dbReference type="EMBL" id="RXM34771.1"/>
    </source>
</evidence>
<dbReference type="SUPFAM" id="SSF46689">
    <property type="entry name" value="Homeodomain-like"/>
    <property type="match status" value="1"/>
</dbReference>
<comment type="subcellular location">
    <subcellularLocation>
        <location evidence="1 7 8">Nucleus</location>
    </subcellularLocation>
</comment>
<reference evidence="11 12" key="1">
    <citation type="submission" date="2019-01" db="EMBL/GenBank/DDBJ databases">
        <title>Draft Genome and Complete Hox-Cluster Characterization of the Sterlet Sturgeon (Acipenser ruthenus).</title>
        <authorList>
            <person name="Wei Q."/>
        </authorList>
    </citation>
    <scope>NUCLEOTIDE SEQUENCE [LARGE SCALE GENOMIC DNA]</scope>
    <source>
        <strain evidence="11">WHYD16114868_AA</strain>
        <tissue evidence="11">Blood</tissue>
    </source>
</reference>
<dbReference type="SMART" id="SM00389">
    <property type="entry name" value="HOX"/>
    <property type="match status" value="1"/>
</dbReference>
<dbReference type="InterPro" id="IPR001356">
    <property type="entry name" value="HD"/>
</dbReference>
<dbReference type="PRINTS" id="PR00031">
    <property type="entry name" value="HTHREPRESSR"/>
</dbReference>
<keyword evidence="12" id="KW-1185">Reference proteome</keyword>
<dbReference type="Gene3D" id="1.10.10.60">
    <property type="entry name" value="Homeodomain-like"/>
    <property type="match status" value="1"/>
</dbReference>
<feature type="domain" description="Homeobox" evidence="10">
    <location>
        <begin position="52"/>
        <end position="112"/>
    </location>
</feature>
<evidence type="ECO:0000256" key="5">
    <source>
        <dbReference type="ARBA" id="ARBA00023242"/>
    </source>
</evidence>
<dbReference type="PROSITE" id="PS00027">
    <property type="entry name" value="HOMEOBOX_1"/>
    <property type="match status" value="1"/>
</dbReference>
<dbReference type="InterPro" id="IPR020479">
    <property type="entry name" value="HD_metazoa"/>
</dbReference>
<dbReference type="GO" id="GO:0000978">
    <property type="term" value="F:RNA polymerase II cis-regulatory region sequence-specific DNA binding"/>
    <property type="evidence" value="ECO:0007669"/>
    <property type="project" value="TreeGrafter"/>
</dbReference>
<dbReference type="InterPro" id="IPR009057">
    <property type="entry name" value="Homeodomain-like_sf"/>
</dbReference>
<dbReference type="PANTHER" id="PTHR46294:SF3">
    <property type="entry name" value="EVEN-SKIPPED-LIKE1"/>
    <property type="match status" value="1"/>
</dbReference>
<evidence type="ECO:0000256" key="8">
    <source>
        <dbReference type="RuleBase" id="RU000682"/>
    </source>
</evidence>
<evidence type="ECO:0000259" key="10">
    <source>
        <dbReference type="PROSITE" id="PS50071"/>
    </source>
</evidence>
<keyword evidence="5 7" id="KW-0539">Nucleus</keyword>
<dbReference type="EMBL" id="SCEB01214540">
    <property type="protein sequence ID" value="RXM34771.1"/>
    <property type="molecule type" value="Genomic_DNA"/>
</dbReference>
<dbReference type="PANTHER" id="PTHR46294">
    <property type="entry name" value="SEGMENTATION PROTEIN EVEN-SKIPPED"/>
    <property type="match status" value="1"/>
</dbReference>
<evidence type="ECO:0000313" key="12">
    <source>
        <dbReference type="Proteomes" id="UP000289886"/>
    </source>
</evidence>
<dbReference type="AlphaFoldDB" id="A0A444UHY2"/>
<evidence type="ECO:0000256" key="4">
    <source>
        <dbReference type="ARBA" id="ARBA00023155"/>
    </source>
</evidence>
<organism evidence="11 12">
    <name type="scientific">Acipenser ruthenus</name>
    <name type="common">Sterlet sturgeon</name>
    <dbReference type="NCBI Taxonomy" id="7906"/>
    <lineage>
        <taxon>Eukaryota</taxon>
        <taxon>Metazoa</taxon>
        <taxon>Chordata</taxon>
        <taxon>Craniata</taxon>
        <taxon>Vertebrata</taxon>
        <taxon>Euteleostomi</taxon>
        <taxon>Actinopterygii</taxon>
        <taxon>Chondrostei</taxon>
        <taxon>Acipenseriformes</taxon>
        <taxon>Acipenseridae</taxon>
        <taxon>Acipenser</taxon>
    </lineage>
</organism>
<dbReference type="InterPro" id="IPR052002">
    <property type="entry name" value="Even-skipped_HD"/>
</dbReference>
<protein>
    <submittedName>
        <fullName evidence="11">Homeobox protein XHOX-3</fullName>
    </submittedName>
</protein>
<evidence type="ECO:0000256" key="2">
    <source>
        <dbReference type="ARBA" id="ARBA00022473"/>
    </source>
</evidence>
<evidence type="ECO:0000256" key="1">
    <source>
        <dbReference type="ARBA" id="ARBA00004123"/>
    </source>
</evidence>
<keyword evidence="2" id="KW-0217">Developmental protein</keyword>
<dbReference type="Pfam" id="PF00046">
    <property type="entry name" value="Homeodomain"/>
    <property type="match status" value="1"/>
</dbReference>
<evidence type="ECO:0000256" key="3">
    <source>
        <dbReference type="ARBA" id="ARBA00023125"/>
    </source>
</evidence>
<dbReference type="PRINTS" id="PR00024">
    <property type="entry name" value="HOMEOBOX"/>
</dbReference>
<dbReference type="PROSITE" id="PS50071">
    <property type="entry name" value="HOMEOBOX_2"/>
    <property type="match status" value="1"/>
</dbReference>
<keyword evidence="3 7" id="KW-0238">DNA-binding</keyword>
<keyword evidence="4 7" id="KW-0371">Homeobox</keyword>
<feature type="DNA-binding region" description="Homeobox" evidence="7">
    <location>
        <begin position="54"/>
        <end position="113"/>
    </location>
</feature>
<evidence type="ECO:0000256" key="6">
    <source>
        <dbReference type="ARBA" id="ARBA00038449"/>
    </source>
</evidence>
<proteinExistence type="inferred from homology"/>
<comment type="caution">
    <text evidence="11">The sequence shown here is derived from an EMBL/GenBank/DDBJ whole genome shotgun (WGS) entry which is preliminary data.</text>
</comment>
<dbReference type="GO" id="GO:0000981">
    <property type="term" value="F:DNA-binding transcription factor activity, RNA polymerase II-specific"/>
    <property type="evidence" value="ECO:0007669"/>
    <property type="project" value="InterPro"/>
</dbReference>
<dbReference type="GO" id="GO:0005634">
    <property type="term" value="C:nucleus"/>
    <property type="evidence" value="ECO:0007669"/>
    <property type="project" value="UniProtKB-SubCell"/>
</dbReference>
<dbReference type="CDD" id="cd00086">
    <property type="entry name" value="homeodomain"/>
    <property type="match status" value="1"/>
</dbReference>